<comment type="caution">
    <text evidence="2">The sequence shown here is derived from an EMBL/GenBank/DDBJ whole genome shotgun (WGS) entry which is preliminary data.</text>
</comment>
<dbReference type="EMBL" id="JAVHJO010000016">
    <property type="protein sequence ID" value="KAK6526402.1"/>
    <property type="molecule type" value="Genomic_DNA"/>
</dbReference>
<dbReference type="Proteomes" id="UP001365542">
    <property type="component" value="Unassembled WGS sequence"/>
</dbReference>
<accession>A0AAV9X0C9</accession>
<reference evidence="2 3" key="1">
    <citation type="submission" date="2019-10" db="EMBL/GenBank/DDBJ databases">
        <authorList>
            <person name="Palmer J.M."/>
        </authorList>
    </citation>
    <scope>NUCLEOTIDE SEQUENCE [LARGE SCALE GENOMIC DNA]</scope>
    <source>
        <strain evidence="2 3">TWF694</strain>
    </source>
</reference>
<dbReference type="Pfam" id="PF00485">
    <property type="entry name" value="PRK"/>
    <property type="match status" value="1"/>
</dbReference>
<dbReference type="SUPFAM" id="SSF52540">
    <property type="entry name" value="P-loop containing nucleoside triphosphate hydrolases"/>
    <property type="match status" value="1"/>
</dbReference>
<proteinExistence type="predicted"/>
<dbReference type="GO" id="GO:0005524">
    <property type="term" value="F:ATP binding"/>
    <property type="evidence" value="ECO:0007669"/>
    <property type="project" value="InterPro"/>
</dbReference>
<feature type="domain" description="Phosphoribulokinase/uridine kinase" evidence="1">
    <location>
        <begin position="26"/>
        <end position="171"/>
    </location>
</feature>
<keyword evidence="3" id="KW-1185">Reference proteome</keyword>
<evidence type="ECO:0000313" key="2">
    <source>
        <dbReference type="EMBL" id="KAK6526402.1"/>
    </source>
</evidence>
<organism evidence="2 3">
    <name type="scientific">Orbilia ellipsospora</name>
    <dbReference type="NCBI Taxonomy" id="2528407"/>
    <lineage>
        <taxon>Eukaryota</taxon>
        <taxon>Fungi</taxon>
        <taxon>Dikarya</taxon>
        <taxon>Ascomycota</taxon>
        <taxon>Pezizomycotina</taxon>
        <taxon>Orbiliomycetes</taxon>
        <taxon>Orbiliales</taxon>
        <taxon>Orbiliaceae</taxon>
        <taxon>Orbilia</taxon>
    </lineage>
</organism>
<dbReference type="InterPro" id="IPR027417">
    <property type="entry name" value="P-loop_NTPase"/>
</dbReference>
<dbReference type="GO" id="GO:0016301">
    <property type="term" value="F:kinase activity"/>
    <property type="evidence" value="ECO:0007669"/>
    <property type="project" value="InterPro"/>
</dbReference>
<dbReference type="InterPro" id="IPR006083">
    <property type="entry name" value="PRK/URK"/>
</dbReference>
<evidence type="ECO:0000259" key="1">
    <source>
        <dbReference type="Pfam" id="PF00485"/>
    </source>
</evidence>
<protein>
    <recommendedName>
        <fullName evidence="1">Phosphoribulokinase/uridine kinase domain-containing protein</fullName>
    </recommendedName>
</protein>
<evidence type="ECO:0000313" key="3">
    <source>
        <dbReference type="Proteomes" id="UP001365542"/>
    </source>
</evidence>
<sequence>MPTRSELLSTILNLLSTRDTTRCTFLAIDGPPGSGKTTLGNDLATLLASKNIPSVRLDTDGFTHPEHIRFDPDRYSPEGFLNRYNYDGFFDYAIRPLLYAEDGAGRTRYKKAIYQHEGDKELVLPWTAAEPGAVVIVDGVFLHRAGLDGLWDVSVYLDVGEDTWIQRFMNREGVDWPLDIVKSYLVGGLRIYQQEGKPEEKATLKVDHDDFRSPSLSFNGKVKQFKHDIDLDIILRELKAQTAIETGMARKTYQPGGVPS</sequence>
<gene>
    <name evidence="2" type="ORF">TWF694_004997</name>
</gene>
<name>A0AAV9X0C9_9PEZI</name>
<dbReference type="AlphaFoldDB" id="A0AAV9X0C9"/>
<dbReference type="Gene3D" id="3.40.50.300">
    <property type="entry name" value="P-loop containing nucleotide triphosphate hydrolases"/>
    <property type="match status" value="1"/>
</dbReference>